<evidence type="ECO:0000256" key="2">
    <source>
        <dbReference type="ARBA" id="ARBA00022519"/>
    </source>
</evidence>
<evidence type="ECO:0000313" key="8">
    <source>
        <dbReference type="Proteomes" id="UP000249198"/>
    </source>
</evidence>
<dbReference type="InterPro" id="IPR029044">
    <property type="entry name" value="Nucleotide-diphossugar_trans"/>
</dbReference>
<dbReference type="InterPro" id="IPR001173">
    <property type="entry name" value="Glyco_trans_2-like"/>
</dbReference>
<comment type="caution">
    <text evidence="7">The sequence shown here is derived from an EMBL/GenBank/DDBJ whole genome shotgun (WGS) entry which is preliminary data.</text>
</comment>
<dbReference type="Gene3D" id="3.90.550.10">
    <property type="entry name" value="Spore Coat Polysaccharide Biosynthesis Protein SpsA, Chain A"/>
    <property type="match status" value="1"/>
</dbReference>
<evidence type="ECO:0000256" key="3">
    <source>
        <dbReference type="ARBA" id="ARBA00022676"/>
    </source>
</evidence>
<sequence length="239" mass="26580">MQRSPDGVARQPSAPHCSLVIATLHDDGELEPCLASLVKQENAPTFEVIVVDQNGDDRLVEVIARFAGLLDIRHEQVDFRSATRARNLGARLARGIWLGFPDDDCQLLSDALGEVRRLSNDPQTQVITGQTIDETGAPNVLRWKQEPTEFTRRTMFSCLTEATLFVRRELFLQVDGFVERFGPGAPLPRGRRHRPDEPAVRAHGRSESLLQPANQDAAPEQDAALECLGRGSFPQLCHR</sequence>
<dbReference type="PANTHER" id="PTHR43179:SF12">
    <property type="entry name" value="GALACTOFURANOSYLTRANSFERASE GLFT2"/>
    <property type="match status" value="1"/>
</dbReference>
<dbReference type="RefSeq" id="WP_273229966.1">
    <property type="nucleotide sequence ID" value="NZ_QFOH01000006.1"/>
</dbReference>
<dbReference type="EMBL" id="QFOH01000006">
    <property type="protein sequence ID" value="PZP25232.1"/>
    <property type="molecule type" value="Genomic_DNA"/>
</dbReference>
<keyword evidence="3" id="KW-0328">Glycosyltransferase</keyword>
<dbReference type="PANTHER" id="PTHR43179">
    <property type="entry name" value="RHAMNOSYLTRANSFERASE WBBL"/>
    <property type="match status" value="1"/>
</dbReference>
<feature type="compositionally biased region" description="Basic and acidic residues" evidence="5">
    <location>
        <begin position="194"/>
        <end position="206"/>
    </location>
</feature>
<proteinExistence type="inferred from homology"/>
<keyword evidence="2" id="KW-0472">Membrane</keyword>
<protein>
    <recommendedName>
        <fullName evidence="6">Glycosyltransferase 2-like domain-containing protein</fullName>
    </recommendedName>
</protein>
<dbReference type="Proteomes" id="UP000249198">
    <property type="component" value="Unassembled WGS sequence"/>
</dbReference>
<reference evidence="7 8" key="1">
    <citation type="submission" date="2017-08" db="EMBL/GenBank/DDBJ databases">
        <title>Infants hospitalized years apart are colonized by the same room-sourced microbial strains.</title>
        <authorList>
            <person name="Brooks B."/>
            <person name="Olm M.R."/>
            <person name="Firek B.A."/>
            <person name="Baker R."/>
            <person name="Thomas B.C."/>
            <person name="Morowitz M.J."/>
            <person name="Banfield J.F."/>
        </authorList>
    </citation>
    <scope>NUCLEOTIDE SEQUENCE [LARGE SCALE GENOMIC DNA]</scope>
    <source>
        <strain evidence="7">S2_009_000_R2_77</strain>
    </source>
</reference>
<feature type="domain" description="Glycosyltransferase 2-like" evidence="6">
    <location>
        <begin position="18"/>
        <end position="155"/>
    </location>
</feature>
<organism evidence="7 8">
    <name type="scientific">Pseudomonas kuykendallii</name>
    <dbReference type="NCBI Taxonomy" id="1007099"/>
    <lineage>
        <taxon>Bacteria</taxon>
        <taxon>Pseudomonadati</taxon>
        <taxon>Pseudomonadota</taxon>
        <taxon>Gammaproteobacteria</taxon>
        <taxon>Pseudomonadales</taxon>
        <taxon>Pseudomonadaceae</taxon>
        <taxon>Pseudomonas</taxon>
    </lineage>
</organism>
<feature type="region of interest" description="Disordered" evidence="5">
    <location>
        <begin position="183"/>
        <end position="220"/>
    </location>
</feature>
<evidence type="ECO:0000256" key="5">
    <source>
        <dbReference type="SAM" id="MobiDB-lite"/>
    </source>
</evidence>
<evidence type="ECO:0000256" key="1">
    <source>
        <dbReference type="ARBA" id="ARBA00006739"/>
    </source>
</evidence>
<dbReference type="GO" id="GO:0016757">
    <property type="term" value="F:glycosyltransferase activity"/>
    <property type="evidence" value="ECO:0007669"/>
    <property type="project" value="UniProtKB-KW"/>
</dbReference>
<keyword evidence="4" id="KW-0808">Transferase</keyword>
<dbReference type="SUPFAM" id="SSF53448">
    <property type="entry name" value="Nucleotide-diphospho-sugar transferases"/>
    <property type="match status" value="1"/>
</dbReference>
<keyword evidence="2" id="KW-1003">Cell membrane</keyword>
<name>A0A2W5F236_9PSED</name>
<keyword evidence="2" id="KW-0997">Cell inner membrane</keyword>
<evidence type="ECO:0000256" key="4">
    <source>
        <dbReference type="ARBA" id="ARBA00022679"/>
    </source>
</evidence>
<evidence type="ECO:0000313" key="7">
    <source>
        <dbReference type="EMBL" id="PZP25232.1"/>
    </source>
</evidence>
<accession>A0A2W5F236</accession>
<evidence type="ECO:0000259" key="6">
    <source>
        <dbReference type="Pfam" id="PF00535"/>
    </source>
</evidence>
<comment type="similarity">
    <text evidence="1">Belongs to the glycosyltransferase 2 family.</text>
</comment>
<gene>
    <name evidence="7" type="ORF">DI599_05540</name>
</gene>
<dbReference type="AlphaFoldDB" id="A0A2W5F236"/>
<dbReference type="CDD" id="cd00761">
    <property type="entry name" value="Glyco_tranf_GTA_type"/>
    <property type="match status" value="1"/>
</dbReference>
<dbReference type="Pfam" id="PF00535">
    <property type="entry name" value="Glycos_transf_2"/>
    <property type="match status" value="1"/>
</dbReference>